<dbReference type="InterPro" id="IPR013785">
    <property type="entry name" value="Aldolase_TIM"/>
</dbReference>
<keyword evidence="3" id="KW-0479">Metal-binding</keyword>
<dbReference type="EMBL" id="JAGGKC010000001">
    <property type="protein sequence ID" value="MBP1917637.1"/>
    <property type="molecule type" value="Genomic_DNA"/>
</dbReference>
<reference evidence="5 6" key="1">
    <citation type="submission" date="2021-03" db="EMBL/GenBank/DDBJ databases">
        <title>Genomic Encyclopedia of Type Strains, Phase IV (KMG-IV): sequencing the most valuable type-strain genomes for metagenomic binning, comparative biology and taxonomic classification.</title>
        <authorList>
            <person name="Goeker M."/>
        </authorList>
    </citation>
    <scope>NUCLEOTIDE SEQUENCE [LARGE SCALE GENOMIC DNA]</scope>
    <source>
        <strain evidence="5 6">DSM 6139</strain>
    </source>
</reference>
<accession>A0ABS4FZA8</accession>
<evidence type="ECO:0000256" key="3">
    <source>
        <dbReference type="ARBA" id="ARBA00022723"/>
    </source>
</evidence>
<protein>
    <submittedName>
        <fullName evidence="5">Uncharacterized protein (DUF849 family)</fullName>
    </submittedName>
</protein>
<dbReference type="InterPro" id="IPR008567">
    <property type="entry name" value="BKACE"/>
</dbReference>
<dbReference type="Gene3D" id="3.20.20.70">
    <property type="entry name" value="Aldolase class I"/>
    <property type="match status" value="1"/>
</dbReference>
<dbReference type="Pfam" id="PF05853">
    <property type="entry name" value="BKACE"/>
    <property type="match status" value="1"/>
</dbReference>
<organism evidence="5 6">
    <name type="scientific">Youngiibacter multivorans</name>
    <dbReference type="NCBI Taxonomy" id="937251"/>
    <lineage>
        <taxon>Bacteria</taxon>
        <taxon>Bacillati</taxon>
        <taxon>Bacillota</taxon>
        <taxon>Clostridia</taxon>
        <taxon>Eubacteriales</taxon>
        <taxon>Clostridiaceae</taxon>
        <taxon>Youngiibacter</taxon>
    </lineage>
</organism>
<proteinExistence type="predicted"/>
<comment type="cofactor">
    <cofactor evidence="1">
        <name>Zn(2+)</name>
        <dbReference type="ChEBI" id="CHEBI:29105"/>
    </cofactor>
</comment>
<evidence type="ECO:0000256" key="4">
    <source>
        <dbReference type="ARBA" id="ARBA00022833"/>
    </source>
</evidence>
<sequence>MGTELKNKVVITAALTGAVTKKELNEAIPLTPHDIAEDAYACWKAGASVVHLHMRDEDGNGTMDRERFAETIRLLRAHEDCDVVICATSSGVTTYRANEDERMEHFKTIPEIELGSYDAGSMNFGGAFLFDNNPQFLDKLGKTYLENNVKPEIEIFDMGMLSNVEYHLKQGTLVGPQYYQLVLGVTGGMKATVENLVYLYNHLPAGSVWSAFGIGTGHMPIMYATLALGGNIRVGLEDNVYYSKGVKATNVMLVERAVKAVEVFGKEVATSSEAREILGLKQLER</sequence>
<keyword evidence="4" id="KW-0862">Zinc</keyword>
<evidence type="ECO:0000313" key="5">
    <source>
        <dbReference type="EMBL" id="MBP1917637.1"/>
    </source>
</evidence>
<gene>
    <name evidence="5" type="ORF">J2Z34_000100</name>
</gene>
<dbReference type="PANTHER" id="PTHR37418">
    <property type="entry name" value="3-KETO-5-AMINOHEXANOATE CLEAVAGE ENZYME-RELATED"/>
    <property type="match status" value="1"/>
</dbReference>
<dbReference type="RefSeq" id="WP_209457884.1">
    <property type="nucleotide sequence ID" value="NZ_JAGGKC010000001.1"/>
</dbReference>
<keyword evidence="2" id="KW-0808">Transferase</keyword>
<dbReference type="PANTHER" id="PTHR37418:SF2">
    <property type="entry name" value="3-KETO-5-AMINOHEXANOATE CLEAVAGE ENZYME"/>
    <property type="match status" value="1"/>
</dbReference>
<evidence type="ECO:0000256" key="2">
    <source>
        <dbReference type="ARBA" id="ARBA00022679"/>
    </source>
</evidence>
<evidence type="ECO:0000313" key="6">
    <source>
        <dbReference type="Proteomes" id="UP001519271"/>
    </source>
</evidence>
<comment type="caution">
    <text evidence="5">The sequence shown here is derived from an EMBL/GenBank/DDBJ whole genome shotgun (WGS) entry which is preliminary data.</text>
</comment>
<evidence type="ECO:0000256" key="1">
    <source>
        <dbReference type="ARBA" id="ARBA00001947"/>
    </source>
</evidence>
<name>A0ABS4FZA8_9CLOT</name>
<keyword evidence="6" id="KW-1185">Reference proteome</keyword>
<dbReference type="Proteomes" id="UP001519271">
    <property type="component" value="Unassembled WGS sequence"/>
</dbReference>